<keyword evidence="7" id="KW-1185">Reference proteome</keyword>
<organism evidence="6 7">
    <name type="scientific">Humitalea rosea</name>
    <dbReference type="NCBI Taxonomy" id="990373"/>
    <lineage>
        <taxon>Bacteria</taxon>
        <taxon>Pseudomonadati</taxon>
        <taxon>Pseudomonadota</taxon>
        <taxon>Alphaproteobacteria</taxon>
        <taxon>Acetobacterales</taxon>
        <taxon>Roseomonadaceae</taxon>
        <taxon>Humitalea</taxon>
    </lineage>
</organism>
<protein>
    <submittedName>
        <fullName evidence="6">Glycolate oxidase</fullName>
    </submittedName>
</protein>
<dbReference type="InterPro" id="IPR004113">
    <property type="entry name" value="FAD-bd_oxidored_4_C"/>
</dbReference>
<dbReference type="Pfam" id="PF01565">
    <property type="entry name" value="FAD_binding_4"/>
    <property type="match status" value="1"/>
</dbReference>
<dbReference type="PANTHER" id="PTHR42934">
    <property type="entry name" value="GLYCOLATE OXIDASE SUBUNIT GLCD"/>
    <property type="match status" value="1"/>
</dbReference>
<comment type="caution">
    <text evidence="6">The sequence shown here is derived from an EMBL/GenBank/DDBJ whole genome shotgun (WGS) entry which is preliminary data.</text>
</comment>
<dbReference type="AlphaFoldDB" id="A0A2W7I0F1"/>
<dbReference type="PANTHER" id="PTHR42934:SF1">
    <property type="entry name" value="GLYCOLATE OXIDASE SUBUNIT GLCD"/>
    <property type="match status" value="1"/>
</dbReference>
<name>A0A2W7I0F1_9PROT</name>
<dbReference type="Proteomes" id="UP000249688">
    <property type="component" value="Unassembled WGS sequence"/>
</dbReference>
<evidence type="ECO:0000313" key="6">
    <source>
        <dbReference type="EMBL" id="PZW39798.1"/>
    </source>
</evidence>
<dbReference type="EMBL" id="QKYU01000027">
    <property type="protein sequence ID" value="PZW39798.1"/>
    <property type="molecule type" value="Genomic_DNA"/>
</dbReference>
<feature type="domain" description="FAD-binding PCMH-type" evidence="5">
    <location>
        <begin position="53"/>
        <end position="231"/>
    </location>
</feature>
<keyword evidence="3" id="KW-0274">FAD</keyword>
<evidence type="ECO:0000256" key="3">
    <source>
        <dbReference type="ARBA" id="ARBA00022827"/>
    </source>
</evidence>
<sequence length="489" mass="51678">MIRQPDPKPEVLARAPEIVAALRAIVPDGPLGHGVISDARRLKPYETDGLAAYRQPPLAVVLPTTTEQVAALLAYCNRMGVRVVPRGAGTSLSGGALPLADAVVIGMMRMNQILEIDYADRFAVVQAGVTNIGITKAVEAAGFFYAPDPSSQLACMIGGNVMMNSGGAHCLKYGVTANNLLGLTFVSIEGEVIKIGGDHPDAAGLDWLGLITGSEGQLGLVTEVTVRILRGPEGARAMLAAFDGNEVAGQAVDAIIGSGIIPVALEFMDRPAIHACEAFAHAGYPLDAEAMLIIEVEGSVAEQDDMLARIRDICAQFNPISMKVAESAEQSAAIWKGRKGAFGAVGRISPDYLCMDGTIPTSQLPFTLRRIGEMSADYGLQVANIFHAGDGNLHPLIMFDANDADSFVRAEKFGADILRLCVEVGGCLTGEHGVGVEKRDLMGVQFTARELDQQRALKTAFDPQWLLNPSKVFPLDGLPASASMPMAAE</sequence>
<dbReference type="InterPro" id="IPR016169">
    <property type="entry name" value="FAD-bd_PCMH_sub2"/>
</dbReference>
<evidence type="ECO:0000259" key="5">
    <source>
        <dbReference type="PROSITE" id="PS51387"/>
    </source>
</evidence>
<dbReference type="InterPro" id="IPR051914">
    <property type="entry name" value="FAD-linked_OxidoTrans_Type4"/>
</dbReference>
<proteinExistence type="predicted"/>
<evidence type="ECO:0000256" key="2">
    <source>
        <dbReference type="ARBA" id="ARBA00022630"/>
    </source>
</evidence>
<dbReference type="GO" id="GO:0016491">
    <property type="term" value="F:oxidoreductase activity"/>
    <property type="evidence" value="ECO:0007669"/>
    <property type="project" value="UniProtKB-KW"/>
</dbReference>
<dbReference type="Pfam" id="PF02913">
    <property type="entry name" value="FAD-oxidase_C"/>
    <property type="match status" value="1"/>
</dbReference>
<dbReference type="SUPFAM" id="SSF55103">
    <property type="entry name" value="FAD-linked oxidases, C-terminal domain"/>
    <property type="match status" value="1"/>
</dbReference>
<keyword evidence="2" id="KW-0285">Flavoprotein</keyword>
<dbReference type="GO" id="GO:0071949">
    <property type="term" value="F:FAD binding"/>
    <property type="evidence" value="ECO:0007669"/>
    <property type="project" value="InterPro"/>
</dbReference>
<dbReference type="InterPro" id="IPR016164">
    <property type="entry name" value="FAD-linked_Oxase-like_C"/>
</dbReference>
<dbReference type="InterPro" id="IPR016166">
    <property type="entry name" value="FAD-bd_PCMH"/>
</dbReference>
<keyword evidence="4" id="KW-0560">Oxidoreductase</keyword>
<dbReference type="SUPFAM" id="SSF56176">
    <property type="entry name" value="FAD-binding/transporter-associated domain-like"/>
    <property type="match status" value="1"/>
</dbReference>
<accession>A0A2W7I0F1</accession>
<dbReference type="Gene3D" id="3.30.465.10">
    <property type="match status" value="1"/>
</dbReference>
<dbReference type="InterPro" id="IPR036318">
    <property type="entry name" value="FAD-bd_PCMH-like_sf"/>
</dbReference>
<dbReference type="Gene3D" id="1.10.45.10">
    <property type="entry name" value="Vanillyl-alcohol Oxidase, Chain A, domain 4"/>
    <property type="match status" value="1"/>
</dbReference>
<dbReference type="RefSeq" id="WP_111399913.1">
    <property type="nucleotide sequence ID" value="NZ_QKYU01000027.1"/>
</dbReference>
<evidence type="ECO:0000256" key="1">
    <source>
        <dbReference type="ARBA" id="ARBA00001974"/>
    </source>
</evidence>
<comment type="cofactor">
    <cofactor evidence="1">
        <name>FAD</name>
        <dbReference type="ChEBI" id="CHEBI:57692"/>
    </cofactor>
</comment>
<reference evidence="6 7" key="1">
    <citation type="submission" date="2018-06" db="EMBL/GenBank/DDBJ databases">
        <title>Genomic Encyclopedia of Archaeal and Bacterial Type Strains, Phase II (KMG-II): from individual species to whole genera.</title>
        <authorList>
            <person name="Goeker M."/>
        </authorList>
    </citation>
    <scope>NUCLEOTIDE SEQUENCE [LARGE SCALE GENOMIC DNA]</scope>
    <source>
        <strain evidence="6 7">DSM 24525</strain>
    </source>
</reference>
<evidence type="ECO:0000313" key="7">
    <source>
        <dbReference type="Proteomes" id="UP000249688"/>
    </source>
</evidence>
<dbReference type="Gene3D" id="3.30.70.2740">
    <property type="match status" value="1"/>
</dbReference>
<gene>
    <name evidence="6" type="ORF">C8P66_1271</name>
</gene>
<evidence type="ECO:0000256" key="4">
    <source>
        <dbReference type="ARBA" id="ARBA00023002"/>
    </source>
</evidence>
<dbReference type="OrthoDB" id="9815648at2"/>
<dbReference type="InterPro" id="IPR006094">
    <property type="entry name" value="Oxid_FAD_bind_N"/>
</dbReference>
<dbReference type="PROSITE" id="PS51387">
    <property type="entry name" value="FAD_PCMH"/>
    <property type="match status" value="1"/>
</dbReference>
<dbReference type="InterPro" id="IPR016171">
    <property type="entry name" value="Vanillyl_alc_oxidase_C-sub2"/>
</dbReference>